<gene>
    <name evidence="2" type="ORF">EV189_1989</name>
</gene>
<accession>A0A4Q7NT20</accession>
<keyword evidence="1" id="KW-0812">Transmembrane</keyword>
<feature type="transmembrane region" description="Helical" evidence="1">
    <location>
        <begin position="63"/>
        <end position="82"/>
    </location>
</feature>
<name>A0A4Q7NT20_9ACTN</name>
<evidence type="ECO:0000313" key="2">
    <source>
        <dbReference type="EMBL" id="RZS90205.1"/>
    </source>
</evidence>
<keyword evidence="1" id="KW-0472">Membrane</keyword>
<dbReference type="Proteomes" id="UP000293638">
    <property type="component" value="Unassembled WGS sequence"/>
</dbReference>
<evidence type="ECO:0000313" key="3">
    <source>
        <dbReference type="Proteomes" id="UP000293638"/>
    </source>
</evidence>
<feature type="transmembrane region" description="Helical" evidence="1">
    <location>
        <begin position="94"/>
        <end position="115"/>
    </location>
</feature>
<sequence>MLASVWDWLARAYEREIDRPGKEPLLLLLAGLVAGFGGIRTSTRLIRSGTRWWFGNVRMGGVHVHHAVFGVVLLLVTGALGFTVPEPGHVRGILALAFGVGAGLVLDEFALILHLEDVYWTREGRRSIDAVIVAVVLGVMLVVGANPYGVTAVGDRELTTRWAVVVLVVVNLLFTVVTALKGKPWLALLSLSVTVVGMVGALRLARAGSPWARWRYADRPQLLAAAQVRDELWEQRKQRYVTLLAGAHDLAPRHRPHL</sequence>
<organism evidence="2 3">
    <name type="scientific">Motilibacter rhizosphaerae</name>
    <dbReference type="NCBI Taxonomy" id="598652"/>
    <lineage>
        <taxon>Bacteria</taxon>
        <taxon>Bacillati</taxon>
        <taxon>Actinomycetota</taxon>
        <taxon>Actinomycetes</taxon>
        <taxon>Motilibacterales</taxon>
        <taxon>Motilibacteraceae</taxon>
        <taxon>Motilibacter</taxon>
    </lineage>
</organism>
<dbReference type="AlphaFoldDB" id="A0A4Q7NT20"/>
<keyword evidence="1" id="KW-1133">Transmembrane helix</keyword>
<evidence type="ECO:0008006" key="4">
    <source>
        <dbReference type="Google" id="ProtNLM"/>
    </source>
</evidence>
<reference evidence="2 3" key="1">
    <citation type="submission" date="2019-02" db="EMBL/GenBank/DDBJ databases">
        <title>Genomic Encyclopedia of Type Strains, Phase IV (KMG-IV): sequencing the most valuable type-strain genomes for metagenomic binning, comparative biology and taxonomic classification.</title>
        <authorList>
            <person name="Goeker M."/>
        </authorList>
    </citation>
    <scope>NUCLEOTIDE SEQUENCE [LARGE SCALE GENOMIC DNA]</scope>
    <source>
        <strain evidence="2 3">DSM 45622</strain>
    </source>
</reference>
<feature type="transmembrane region" description="Helical" evidence="1">
    <location>
        <begin position="127"/>
        <end position="150"/>
    </location>
</feature>
<feature type="transmembrane region" description="Helical" evidence="1">
    <location>
        <begin position="25"/>
        <end position="43"/>
    </location>
</feature>
<dbReference type="EMBL" id="SGXD01000002">
    <property type="protein sequence ID" value="RZS90205.1"/>
    <property type="molecule type" value="Genomic_DNA"/>
</dbReference>
<comment type="caution">
    <text evidence="2">The sequence shown here is derived from an EMBL/GenBank/DDBJ whole genome shotgun (WGS) entry which is preliminary data.</text>
</comment>
<dbReference type="RefSeq" id="WP_130492695.1">
    <property type="nucleotide sequence ID" value="NZ_SGXD01000002.1"/>
</dbReference>
<proteinExistence type="predicted"/>
<dbReference type="OrthoDB" id="8535577at2"/>
<feature type="transmembrane region" description="Helical" evidence="1">
    <location>
        <begin position="186"/>
        <end position="205"/>
    </location>
</feature>
<protein>
    <recommendedName>
        <fullName evidence="4">Integral membrane protein</fullName>
    </recommendedName>
</protein>
<feature type="transmembrane region" description="Helical" evidence="1">
    <location>
        <begin position="162"/>
        <end position="180"/>
    </location>
</feature>
<evidence type="ECO:0000256" key="1">
    <source>
        <dbReference type="SAM" id="Phobius"/>
    </source>
</evidence>
<keyword evidence="3" id="KW-1185">Reference proteome</keyword>